<accession>A0ABR7N623</accession>
<evidence type="ECO:0000256" key="5">
    <source>
        <dbReference type="ARBA" id="ARBA00023136"/>
    </source>
</evidence>
<dbReference type="PANTHER" id="PTHR30482:SF10">
    <property type="entry name" value="HIGH-AFFINITY BRANCHED-CHAIN AMINO ACID TRANSPORT PROTEIN BRAE"/>
    <property type="match status" value="1"/>
</dbReference>
<dbReference type="PANTHER" id="PTHR30482">
    <property type="entry name" value="HIGH-AFFINITY BRANCHED-CHAIN AMINO ACID TRANSPORT SYSTEM PERMEASE"/>
    <property type="match status" value="1"/>
</dbReference>
<reference evidence="7 8" key="1">
    <citation type="submission" date="2020-08" db="EMBL/GenBank/DDBJ databases">
        <title>Genome public.</title>
        <authorList>
            <person name="Liu C."/>
            <person name="Sun Q."/>
        </authorList>
    </citation>
    <scope>NUCLEOTIDE SEQUENCE [LARGE SCALE GENOMIC DNA]</scope>
    <source>
        <strain evidence="7 8">NSJ-46</strain>
    </source>
</reference>
<keyword evidence="8" id="KW-1185">Reference proteome</keyword>
<dbReference type="Pfam" id="PF02653">
    <property type="entry name" value="BPD_transp_2"/>
    <property type="match status" value="1"/>
</dbReference>
<dbReference type="Proteomes" id="UP000657421">
    <property type="component" value="Unassembled WGS sequence"/>
</dbReference>
<evidence type="ECO:0000256" key="3">
    <source>
        <dbReference type="ARBA" id="ARBA00022692"/>
    </source>
</evidence>
<keyword evidence="3 6" id="KW-0812">Transmembrane</keyword>
<evidence type="ECO:0000256" key="1">
    <source>
        <dbReference type="ARBA" id="ARBA00004651"/>
    </source>
</evidence>
<comment type="caution">
    <text evidence="7">The sequence shown here is derived from an EMBL/GenBank/DDBJ whole genome shotgun (WGS) entry which is preliminary data.</text>
</comment>
<comment type="subcellular location">
    <subcellularLocation>
        <location evidence="1">Cell membrane</location>
        <topology evidence="1">Multi-pass membrane protein</topology>
    </subcellularLocation>
</comment>
<keyword evidence="2" id="KW-1003">Cell membrane</keyword>
<dbReference type="RefSeq" id="WP_249306823.1">
    <property type="nucleotide sequence ID" value="NZ_JACRSZ010000001.1"/>
</dbReference>
<evidence type="ECO:0000313" key="7">
    <source>
        <dbReference type="EMBL" id="MBC8571850.1"/>
    </source>
</evidence>
<name>A0ABR7N623_9FIRM</name>
<feature type="transmembrane region" description="Helical" evidence="6">
    <location>
        <begin position="9"/>
        <end position="29"/>
    </location>
</feature>
<feature type="transmembrane region" description="Helical" evidence="6">
    <location>
        <begin position="35"/>
        <end position="53"/>
    </location>
</feature>
<evidence type="ECO:0000256" key="6">
    <source>
        <dbReference type="SAM" id="Phobius"/>
    </source>
</evidence>
<gene>
    <name evidence="7" type="ORF">H8716_01925</name>
</gene>
<dbReference type="InterPro" id="IPR043428">
    <property type="entry name" value="LivM-like"/>
</dbReference>
<evidence type="ECO:0000313" key="8">
    <source>
        <dbReference type="Proteomes" id="UP000657421"/>
    </source>
</evidence>
<feature type="transmembrane region" description="Helical" evidence="6">
    <location>
        <begin position="248"/>
        <end position="269"/>
    </location>
</feature>
<feature type="transmembrane region" description="Helical" evidence="6">
    <location>
        <begin position="60"/>
        <end position="82"/>
    </location>
</feature>
<dbReference type="EMBL" id="JACRSZ010000001">
    <property type="protein sequence ID" value="MBC8571850.1"/>
    <property type="molecule type" value="Genomic_DNA"/>
</dbReference>
<organism evidence="7 8">
    <name type="scientific">Jingyaoa shaoxingensis</name>
    <dbReference type="NCBI Taxonomy" id="2763671"/>
    <lineage>
        <taxon>Bacteria</taxon>
        <taxon>Bacillati</taxon>
        <taxon>Bacillota</taxon>
        <taxon>Clostridia</taxon>
        <taxon>Lachnospirales</taxon>
        <taxon>Lachnospiraceae</taxon>
        <taxon>Jingyaoa</taxon>
    </lineage>
</organism>
<evidence type="ECO:0000256" key="4">
    <source>
        <dbReference type="ARBA" id="ARBA00022989"/>
    </source>
</evidence>
<protein>
    <submittedName>
        <fullName evidence="7">Branched-chain amino acid ABC transporter permease</fullName>
    </submittedName>
</protein>
<proteinExistence type="predicted"/>
<sequence>MLNSFQEGVLIICCVNMIAVLGMSVLTGFTRLFSFGNAGFMSIGAYAAAICSVEYHMPFVVSILIGAAAAGAVSYVLGSLTIRLRGDYFLISCLGFGECVRVLFNYTKNITGGANGYSNIPYKTTGIVAVICTVLAFIIAWNFIHSRYGQALSAIRENELAAAANGINVVRYKKMSFVFSAIYAGWAGGLYAHYLRFITPTLFNLGKSSELVITTVLGGLGSLTGSVLGTIIVQILPEIFRSMSEYRMLFYGIAVVLMILLRPDGLYGYREFSLKRLIARITNPGKSKTAKEQK</sequence>
<keyword evidence="5 6" id="KW-0472">Membrane</keyword>
<feature type="transmembrane region" description="Helical" evidence="6">
    <location>
        <begin position="211"/>
        <end position="236"/>
    </location>
</feature>
<dbReference type="InterPro" id="IPR001851">
    <property type="entry name" value="ABC_transp_permease"/>
</dbReference>
<evidence type="ECO:0000256" key="2">
    <source>
        <dbReference type="ARBA" id="ARBA00022475"/>
    </source>
</evidence>
<keyword evidence="4 6" id="KW-1133">Transmembrane helix</keyword>
<dbReference type="CDD" id="cd06581">
    <property type="entry name" value="TM_PBP1_LivM_like"/>
    <property type="match status" value="1"/>
</dbReference>
<feature type="transmembrane region" description="Helical" evidence="6">
    <location>
        <begin position="177"/>
        <end position="199"/>
    </location>
</feature>
<feature type="transmembrane region" description="Helical" evidence="6">
    <location>
        <begin position="125"/>
        <end position="144"/>
    </location>
</feature>